<name>A0A4Q5DCH6_9BACE</name>
<gene>
    <name evidence="1" type="ORF">GA560_06975</name>
</gene>
<protein>
    <submittedName>
        <fullName evidence="1">GLPGLI family protein</fullName>
    </submittedName>
</protein>
<reference evidence="1 2" key="1">
    <citation type="journal article" date="2019" name="Nat. Med.">
        <title>A library of human gut bacterial isolates paired with longitudinal multiomics data enables mechanistic microbiome research.</title>
        <authorList>
            <person name="Poyet M."/>
            <person name="Groussin M."/>
            <person name="Gibbons S.M."/>
            <person name="Avila-Pacheco J."/>
            <person name="Jiang X."/>
            <person name="Kearney S.M."/>
            <person name="Perrotta A.R."/>
            <person name="Berdy B."/>
            <person name="Zhao S."/>
            <person name="Lieberman T.D."/>
            <person name="Swanson P.K."/>
            <person name="Smith M."/>
            <person name="Roesemann S."/>
            <person name="Alexander J.E."/>
            <person name="Rich S.A."/>
            <person name="Livny J."/>
            <person name="Vlamakis H."/>
            <person name="Clish C."/>
            <person name="Bullock K."/>
            <person name="Deik A."/>
            <person name="Scott J."/>
            <person name="Pierce K.A."/>
            <person name="Xavier R.J."/>
            <person name="Alm E.J."/>
        </authorList>
    </citation>
    <scope>NUCLEOTIDE SEQUENCE [LARGE SCALE GENOMIC DNA]</scope>
    <source>
        <strain evidence="1 2">BIOML-A73</strain>
    </source>
</reference>
<evidence type="ECO:0000313" key="2">
    <source>
        <dbReference type="Proteomes" id="UP000474077"/>
    </source>
</evidence>
<dbReference type="Pfam" id="PF22252">
    <property type="entry name" value="PNGase_F-II_N"/>
    <property type="match status" value="1"/>
</dbReference>
<dbReference type="InterPro" id="IPR005901">
    <property type="entry name" value="GLPGLI"/>
</dbReference>
<dbReference type="EMBL" id="WDER01000013">
    <property type="protein sequence ID" value="KAB6084701.1"/>
    <property type="molecule type" value="Genomic_DNA"/>
</dbReference>
<comment type="caution">
    <text evidence="1">The sequence shown here is derived from an EMBL/GenBank/DDBJ whole genome shotgun (WGS) entry which is preliminary data.</text>
</comment>
<accession>A0A4Q5DCH6</accession>
<dbReference type="Proteomes" id="UP000474077">
    <property type="component" value="Unassembled WGS sequence"/>
</dbReference>
<sequence>MEYVMKSSLITSIFYLILCVCSNLCAQTRKGIIISPSSKNTDQMSVIDSCYIRVWYAFNADSINNPNTYIDFHRLEIGDKVAKYYSYFIFNSDSLCTAWINHNPHTESRPRRLGPGGKDPDHWSEYKYSEYFIDYSKKQITEYSRMPFFLRNRNSQTTEIIPIQNWNIYDDTKLLMGYLCQKAKCFFRGREYEAWFAMDIPISNGPWKFNGLPGLILKINDIDNLYSFECVKIEIFKEKIPIKKYNYESYKKIDRLKLLEFQREIHERYEKIPYHSLELE</sequence>
<dbReference type="NCBIfam" id="TIGR01200">
    <property type="entry name" value="GLPGLI"/>
    <property type="match status" value="1"/>
</dbReference>
<organism evidence="1 2">
    <name type="scientific">Bacteroides xylanisolvens</name>
    <dbReference type="NCBI Taxonomy" id="371601"/>
    <lineage>
        <taxon>Bacteria</taxon>
        <taxon>Pseudomonadati</taxon>
        <taxon>Bacteroidota</taxon>
        <taxon>Bacteroidia</taxon>
        <taxon>Bacteroidales</taxon>
        <taxon>Bacteroidaceae</taxon>
        <taxon>Bacteroides</taxon>
    </lineage>
</organism>
<dbReference type="AlphaFoldDB" id="A0A4Q5DCH6"/>
<evidence type="ECO:0000313" key="1">
    <source>
        <dbReference type="EMBL" id="KAB6084701.1"/>
    </source>
</evidence>
<proteinExistence type="predicted"/>
<dbReference type="RefSeq" id="WP_083444127.1">
    <property type="nucleotide sequence ID" value="NZ_RCXZ01000022.1"/>
</dbReference>